<evidence type="ECO:0000256" key="5">
    <source>
        <dbReference type="ARBA" id="ARBA00022801"/>
    </source>
</evidence>
<organism evidence="9 10">
    <name type="scientific">Lactococcus garvieae</name>
    <dbReference type="NCBI Taxonomy" id="1363"/>
    <lineage>
        <taxon>Bacteria</taxon>
        <taxon>Bacillati</taxon>
        <taxon>Bacillota</taxon>
        <taxon>Bacilli</taxon>
        <taxon>Lactobacillales</taxon>
        <taxon>Streptococcaceae</taxon>
        <taxon>Lactococcus</taxon>
    </lineage>
</organism>
<dbReference type="Pfam" id="PF00149">
    <property type="entry name" value="Metallophos"/>
    <property type="match status" value="1"/>
</dbReference>
<evidence type="ECO:0000256" key="6">
    <source>
        <dbReference type="ARBA" id="ARBA00022839"/>
    </source>
</evidence>
<evidence type="ECO:0000256" key="3">
    <source>
        <dbReference type="ARBA" id="ARBA00013365"/>
    </source>
</evidence>
<evidence type="ECO:0000259" key="8">
    <source>
        <dbReference type="Pfam" id="PF00149"/>
    </source>
</evidence>
<keyword evidence="7" id="KW-0233">DNA recombination</keyword>
<dbReference type="InterPro" id="IPR004593">
    <property type="entry name" value="SbcD"/>
</dbReference>
<evidence type="ECO:0000256" key="1">
    <source>
        <dbReference type="ARBA" id="ARBA00010555"/>
    </source>
</evidence>
<dbReference type="GO" id="GO:0006260">
    <property type="term" value="P:DNA replication"/>
    <property type="evidence" value="ECO:0007669"/>
    <property type="project" value="UniProtKB-KW"/>
</dbReference>
<name>A0A1I4GPX2_9LACT</name>
<keyword evidence="7" id="KW-0235">DNA replication</keyword>
<dbReference type="NCBIfam" id="TIGR00619">
    <property type="entry name" value="sbcd"/>
    <property type="match status" value="1"/>
</dbReference>
<evidence type="ECO:0000313" key="9">
    <source>
        <dbReference type="EMBL" id="SFL31211.1"/>
    </source>
</evidence>
<evidence type="ECO:0000313" key="10">
    <source>
        <dbReference type="Proteomes" id="UP000181969"/>
    </source>
</evidence>
<accession>A0A1I4GPX2</accession>
<keyword evidence="7" id="KW-0255">Endonuclease</keyword>
<dbReference type="EMBL" id="FOTJ01000004">
    <property type="protein sequence ID" value="SFL31211.1"/>
    <property type="molecule type" value="Genomic_DNA"/>
</dbReference>
<dbReference type="GO" id="GO:0004519">
    <property type="term" value="F:endonuclease activity"/>
    <property type="evidence" value="ECO:0007669"/>
    <property type="project" value="UniProtKB-KW"/>
</dbReference>
<keyword evidence="6 7" id="KW-0269">Exonuclease</keyword>
<proteinExistence type="inferred from homology"/>
<sequence>MKFLHTSDWHIGRTLNGWSLLEEQKHAFKIMLAAAKQEKVDGIIIAGDLYDRTVPSAAAVTAFNDMLREMNIQENFPIYAISGNHDGARRLNYGREWMEFNHLHLNTLLEEAFVPIETAEVQMFLLPYFDPADARVYFLQAGMPEEEVKEIKTLSQALELVLEKMRENFLPEKKQILVTHFAVSPSADQEIELTSETKSKAGGLATVTVQQFANFDYVALGHIHTHQASPSATVRYSGSPVKFNIKEAKTKKGYYIVNVTDKVETEFFEIQPQTDLIALAEEWEVLIDPEFYQQQPLASAWFAICIKNFDRFAHAGQNLRAQLQKIYGTIVELDYEDKAHTIEQETHQNVEMMSEEEIVQNFYQQVAGEALSPFQQTFIEDTFIDLRGEK</sequence>
<protein>
    <recommendedName>
        <fullName evidence="3 7">Nuclease SbcCD subunit D</fullName>
    </recommendedName>
</protein>
<gene>
    <name evidence="7" type="primary">sbcD</name>
    <name evidence="9" type="ORF">SAMN05216438_104148</name>
</gene>
<evidence type="ECO:0000256" key="7">
    <source>
        <dbReference type="RuleBase" id="RU363069"/>
    </source>
</evidence>
<keyword evidence="5 7" id="KW-0378">Hydrolase</keyword>
<evidence type="ECO:0000256" key="2">
    <source>
        <dbReference type="ARBA" id="ARBA00011322"/>
    </source>
</evidence>
<dbReference type="InterPro" id="IPR029052">
    <property type="entry name" value="Metallo-depent_PP-like"/>
</dbReference>
<dbReference type="OrthoDB" id="9773856at2"/>
<dbReference type="PANTHER" id="PTHR30337:SF0">
    <property type="entry name" value="NUCLEASE SBCCD SUBUNIT D"/>
    <property type="match status" value="1"/>
</dbReference>
<dbReference type="Gene3D" id="3.60.21.10">
    <property type="match status" value="1"/>
</dbReference>
<feature type="domain" description="Calcineurin-like phosphoesterase" evidence="8">
    <location>
        <begin position="1"/>
        <end position="225"/>
    </location>
</feature>
<reference evidence="9 10" key="1">
    <citation type="submission" date="2016-10" db="EMBL/GenBank/DDBJ databases">
        <authorList>
            <person name="de Groot N.N."/>
        </authorList>
    </citation>
    <scope>NUCLEOTIDE SEQUENCE [LARGE SCALE GENOMIC DNA]</scope>
    <source>
        <strain evidence="9 10">M79</strain>
    </source>
</reference>
<dbReference type="SUPFAM" id="SSF56300">
    <property type="entry name" value="Metallo-dependent phosphatases"/>
    <property type="match status" value="1"/>
</dbReference>
<dbReference type="PANTHER" id="PTHR30337">
    <property type="entry name" value="COMPONENT OF ATP-DEPENDENT DSDNA EXONUCLEASE"/>
    <property type="match status" value="1"/>
</dbReference>
<evidence type="ECO:0000256" key="4">
    <source>
        <dbReference type="ARBA" id="ARBA00022722"/>
    </source>
</evidence>
<comment type="similarity">
    <text evidence="1 7">Belongs to the SbcD family.</text>
</comment>
<comment type="subunit">
    <text evidence="2 7">Heterodimer of SbcC and SbcD.</text>
</comment>
<comment type="function">
    <text evidence="7">SbcCD cleaves DNA hairpin structures. These structures can inhibit DNA replication and are intermediates in certain DNA recombination reactions. The complex acts as a 3'-&gt;5' double strand exonuclease that can open hairpins. It also has a 5' single-strand endonuclease activity.</text>
</comment>
<dbReference type="InterPro" id="IPR004843">
    <property type="entry name" value="Calcineurin-like_PHP"/>
</dbReference>
<dbReference type="Proteomes" id="UP000181969">
    <property type="component" value="Unassembled WGS sequence"/>
</dbReference>
<dbReference type="InterPro" id="IPR050535">
    <property type="entry name" value="DNA_Repair-Maintenance_Comp"/>
</dbReference>
<dbReference type="RefSeq" id="WP_074751013.1">
    <property type="nucleotide sequence ID" value="NZ_CP141719.1"/>
</dbReference>
<dbReference type="InterPro" id="IPR041796">
    <property type="entry name" value="Mre11_N"/>
</dbReference>
<dbReference type="GO" id="GO:0006310">
    <property type="term" value="P:DNA recombination"/>
    <property type="evidence" value="ECO:0007669"/>
    <property type="project" value="UniProtKB-KW"/>
</dbReference>
<dbReference type="AlphaFoldDB" id="A0A1I4GPX2"/>
<dbReference type="GO" id="GO:0008408">
    <property type="term" value="F:3'-5' exonuclease activity"/>
    <property type="evidence" value="ECO:0007669"/>
    <property type="project" value="InterPro"/>
</dbReference>
<keyword evidence="4 7" id="KW-0540">Nuclease</keyword>
<dbReference type="CDD" id="cd00840">
    <property type="entry name" value="MPP_Mre11_N"/>
    <property type="match status" value="1"/>
</dbReference>